<keyword evidence="1" id="KW-0805">Transcription regulation</keyword>
<dbReference type="CDD" id="cd07302">
    <property type="entry name" value="CHD"/>
    <property type="match status" value="1"/>
</dbReference>
<dbReference type="Gene3D" id="1.25.40.10">
    <property type="entry name" value="Tetratricopeptide repeat domain"/>
    <property type="match status" value="2"/>
</dbReference>
<proteinExistence type="predicted"/>
<name>A0A1X0XRU1_MYCSI</name>
<reference evidence="6 7" key="1">
    <citation type="submission" date="2017-03" db="EMBL/GenBank/DDBJ databases">
        <title>Genomic insights into Mycobacterium simiae human colonization.</title>
        <authorList>
            <person name="Steffani J.L."/>
            <person name="Brunck M.E."/>
            <person name="Cruz E."/>
            <person name="Montiel R."/>
            <person name="Barona F."/>
        </authorList>
    </citation>
    <scope>NUCLEOTIDE SEQUENCE [LARGE SCALE GENOMIC DNA]</scope>
    <source>
        <strain evidence="6 7">MsiGto</strain>
    </source>
</reference>
<dbReference type="SUPFAM" id="SSF46894">
    <property type="entry name" value="C-terminal effector domain of the bipartite response regulators"/>
    <property type="match status" value="1"/>
</dbReference>
<dbReference type="SMART" id="SM00421">
    <property type="entry name" value="HTH_LUXR"/>
    <property type="match status" value="1"/>
</dbReference>
<evidence type="ECO:0000256" key="3">
    <source>
        <dbReference type="ARBA" id="ARBA00023163"/>
    </source>
</evidence>
<dbReference type="PROSITE" id="PS50125">
    <property type="entry name" value="GUANYLATE_CYCLASE_2"/>
    <property type="match status" value="1"/>
</dbReference>
<dbReference type="InterPro" id="IPR000792">
    <property type="entry name" value="Tscrpt_reg_LuxR_C"/>
</dbReference>
<evidence type="ECO:0000313" key="6">
    <source>
        <dbReference type="EMBL" id="ORJ55567.1"/>
    </source>
</evidence>
<keyword evidence="7" id="KW-1185">Reference proteome</keyword>
<keyword evidence="3" id="KW-0804">Transcription</keyword>
<dbReference type="PROSITE" id="PS50043">
    <property type="entry name" value="HTH_LUXR_2"/>
    <property type="match status" value="1"/>
</dbReference>
<evidence type="ECO:0000259" key="4">
    <source>
        <dbReference type="PROSITE" id="PS50043"/>
    </source>
</evidence>
<feature type="domain" description="HTH luxR-type" evidence="4">
    <location>
        <begin position="1031"/>
        <end position="1096"/>
    </location>
</feature>
<dbReference type="InterPro" id="IPR029787">
    <property type="entry name" value="Nucleotide_cyclase"/>
</dbReference>
<dbReference type="GO" id="GO:0004016">
    <property type="term" value="F:adenylate cyclase activity"/>
    <property type="evidence" value="ECO:0007669"/>
    <property type="project" value="UniProtKB-ARBA"/>
</dbReference>
<dbReference type="SMART" id="SM00044">
    <property type="entry name" value="CYCc"/>
    <property type="match status" value="1"/>
</dbReference>
<dbReference type="GO" id="GO:0003677">
    <property type="term" value="F:DNA binding"/>
    <property type="evidence" value="ECO:0007669"/>
    <property type="project" value="UniProtKB-KW"/>
</dbReference>
<dbReference type="PROSITE" id="PS00622">
    <property type="entry name" value="HTH_LUXR_1"/>
    <property type="match status" value="1"/>
</dbReference>
<dbReference type="PANTHER" id="PTHR47691:SF3">
    <property type="entry name" value="HTH-TYPE TRANSCRIPTIONAL REGULATOR RV0890C-RELATED"/>
    <property type="match status" value="1"/>
</dbReference>
<dbReference type="CDD" id="cd06170">
    <property type="entry name" value="LuxR_C_like"/>
    <property type="match status" value="1"/>
</dbReference>
<protein>
    <submittedName>
        <fullName evidence="6">LuxR family transcriptional regulator</fullName>
    </submittedName>
</protein>
<dbReference type="FunFam" id="1.10.10.10:FF:000553">
    <property type="entry name" value="Transcriptional regulator, LuxR family"/>
    <property type="match status" value="1"/>
</dbReference>
<dbReference type="SUPFAM" id="SSF48452">
    <property type="entry name" value="TPR-like"/>
    <property type="match status" value="2"/>
</dbReference>
<feature type="domain" description="Guanylate cyclase" evidence="5">
    <location>
        <begin position="24"/>
        <end position="132"/>
    </location>
</feature>
<accession>A0A1X0XRU1</accession>
<dbReference type="Gene3D" id="3.40.50.300">
    <property type="entry name" value="P-loop containing nucleotide triphosphate hydrolases"/>
    <property type="match status" value="1"/>
</dbReference>
<dbReference type="PRINTS" id="PR00364">
    <property type="entry name" value="DISEASERSIST"/>
</dbReference>
<dbReference type="Pfam" id="PF00196">
    <property type="entry name" value="GerE"/>
    <property type="match status" value="1"/>
</dbReference>
<dbReference type="STRING" id="1784.VC42_11110"/>
<evidence type="ECO:0000256" key="1">
    <source>
        <dbReference type="ARBA" id="ARBA00023015"/>
    </source>
</evidence>
<dbReference type="InterPro" id="IPR016032">
    <property type="entry name" value="Sig_transdc_resp-reg_C-effctor"/>
</dbReference>
<comment type="caution">
    <text evidence="6">The sequence shown here is derived from an EMBL/GenBank/DDBJ whole genome shotgun (WGS) entry which is preliminary data.</text>
</comment>
<dbReference type="GO" id="GO:0035556">
    <property type="term" value="P:intracellular signal transduction"/>
    <property type="evidence" value="ECO:0007669"/>
    <property type="project" value="InterPro"/>
</dbReference>
<dbReference type="InterPro" id="IPR027417">
    <property type="entry name" value="P-loop_NTPase"/>
</dbReference>
<keyword evidence="2" id="KW-0238">DNA-binding</keyword>
<dbReference type="PANTHER" id="PTHR47691">
    <property type="entry name" value="REGULATOR-RELATED"/>
    <property type="match status" value="1"/>
</dbReference>
<dbReference type="EMBL" id="MZZM01000030">
    <property type="protein sequence ID" value="ORJ55567.1"/>
    <property type="molecule type" value="Genomic_DNA"/>
</dbReference>
<organism evidence="6 7">
    <name type="scientific">Mycobacterium simiae</name>
    <name type="common">Mycobacterium habana</name>
    <dbReference type="NCBI Taxonomy" id="1784"/>
    <lineage>
        <taxon>Bacteria</taxon>
        <taxon>Bacillati</taxon>
        <taxon>Actinomycetota</taxon>
        <taxon>Actinomycetes</taxon>
        <taxon>Mycobacteriales</taxon>
        <taxon>Mycobacteriaceae</taxon>
        <taxon>Mycobacterium</taxon>
        <taxon>Mycobacterium simiae complex</taxon>
    </lineage>
</organism>
<dbReference type="SUPFAM" id="SSF52540">
    <property type="entry name" value="P-loop containing nucleoside triphosphate hydrolases"/>
    <property type="match status" value="1"/>
</dbReference>
<dbReference type="Pfam" id="PF25872">
    <property type="entry name" value="HTH_77"/>
    <property type="match status" value="1"/>
</dbReference>
<dbReference type="InterPro" id="IPR036388">
    <property type="entry name" value="WH-like_DNA-bd_sf"/>
</dbReference>
<dbReference type="Proteomes" id="UP000193040">
    <property type="component" value="Unassembled WGS sequence"/>
</dbReference>
<evidence type="ECO:0000256" key="2">
    <source>
        <dbReference type="ARBA" id="ARBA00023125"/>
    </source>
</evidence>
<dbReference type="AlphaFoldDB" id="A0A1X0XRU1"/>
<gene>
    <name evidence="6" type="ORF">B5M45_24720</name>
</gene>
<dbReference type="SUPFAM" id="SSF55073">
    <property type="entry name" value="Nucleotide cyclase"/>
    <property type="match status" value="1"/>
</dbReference>
<sequence length="1100" mass="118234">MGGTKETVGVNSRAHGPLPTGTVTLLLADVEASTRLWHDQPEAMTTAVARLDDLLPGVVDRHHGVRPIEQGEGDGFVIAFSRASDALNCALELQQASLGPVRLRIGVHTGEAQLRDEGNYIGPTVNRAGRLRDLAHGGQTVFSGTAHDLVADQLPDQVYLSDLGTHRLRDLPRPERVFQVCHPALRTDFPPLRSGGGAARRHLPTQLTTFVGRSDQLGEIRQLIDANQLVTLTGAGGAGKTRLAVRVAALAADEFDGGAWFADLAPVTDPDNVISAMATGLGVPDQPGRATIDALVGFIGEQQLLVVVDNCEHLLSGVTAAAVTLLSTCPNLTILATSREPLGVPGEVTWRVPPLSPSGDGVELFIDRARRLQPELELSEQDSELIAEICGRLDGMPLAIELAAARLRSMSLAEIGESLGDRLRLLTTTTSGAAERQQTLAGSVDWSHALLTDTQRAVFRRLAVFRGGFDLRAAQFVAGDDQTDGPSVLDDLTALIDKSLVIAETTNRRTRYRLLETIRQYAQEKLVRADELDAVRARHRDHYTAVAIALDDPGHNADDRQIADIEIDFNNIRAAFRFSHDNGDADTALRMASSLQPFWLGRGRQGEGLAWLNAELSDTDRLQRVTPPVRARALADKAILNVWLGAVDTGDHAKQALEIAREIDDPFLLTRVLTACGAVHGYDPEGNLTYFEEATSIARDIGDKRRLNQILGWRAYGAFVAGDPNGMRAAAEEGRGLAESISNRVTLRQFRWLLALAQMINGDLDDAIAQFRQLAAEADAARDFTWRTINLISLARSLAYQGDAKAALGTAKSALDATAQLGPWYRGLGYAALATAAISAGDVDLADSAISAGFPAIDAQPELAARVSDYAAEAALAKGDLPKATRCSEAAVSSTTGWHLAKALTTRARISMAQGGFAQAERDIHDALSHSLKVQAFLGVPDSLELLAVLAGHNGANAQAARLFGAADAIRQASGESRFPHYEAAYREALAKVRDTLDAKDFDSAWSEGAALSVEEAIAYAQRGRGERKRPSYGWESLTPTEHEVVMLVSEGLPNKEIATRLFVSPKTVATHLTHIYSKLGIRSRVQLAQQASQWTATAP</sequence>
<dbReference type="GO" id="GO:0009190">
    <property type="term" value="P:cyclic nucleotide biosynthetic process"/>
    <property type="evidence" value="ECO:0007669"/>
    <property type="project" value="InterPro"/>
</dbReference>
<dbReference type="Gene3D" id="1.10.10.10">
    <property type="entry name" value="Winged helix-like DNA-binding domain superfamily/Winged helix DNA-binding domain"/>
    <property type="match status" value="1"/>
</dbReference>
<evidence type="ECO:0000259" key="5">
    <source>
        <dbReference type="PROSITE" id="PS50125"/>
    </source>
</evidence>
<evidence type="ECO:0000313" key="7">
    <source>
        <dbReference type="Proteomes" id="UP000193040"/>
    </source>
</evidence>
<dbReference type="PRINTS" id="PR00038">
    <property type="entry name" value="HTHLUXR"/>
</dbReference>
<dbReference type="Gene3D" id="3.30.70.1230">
    <property type="entry name" value="Nucleotide cyclase"/>
    <property type="match status" value="2"/>
</dbReference>
<dbReference type="InterPro" id="IPR058852">
    <property type="entry name" value="HTH_77"/>
</dbReference>
<dbReference type="Pfam" id="PF00211">
    <property type="entry name" value="Guanylate_cyc"/>
    <property type="match status" value="1"/>
</dbReference>
<dbReference type="GO" id="GO:0006355">
    <property type="term" value="P:regulation of DNA-templated transcription"/>
    <property type="evidence" value="ECO:0007669"/>
    <property type="project" value="InterPro"/>
</dbReference>
<dbReference type="InterPro" id="IPR001054">
    <property type="entry name" value="A/G_cyclase"/>
</dbReference>
<dbReference type="InterPro" id="IPR011990">
    <property type="entry name" value="TPR-like_helical_dom_sf"/>
</dbReference>